<keyword evidence="8" id="KW-1185">Reference proteome</keyword>
<sequence>MSEQGDKNKKPETGQGMSEMEAKGTEANADKGAPAAGGKTGEEAQGKAKATPTGRARPASGARPRPAGAKKAEEKKPEEPSPMQPLLEQFVARIKEGCHPEAVVEAYINRPSGHIPTLVIDRAHWSEVARYLKEDEALAFDYMRNLSSVDYETHLEVCYQLVSFAHQHQVAVRVKVDREEAVLPTVSHVWAAAGWNEREAYDLMGIHFTDHSDLRRILLPDDWVGHPLRKDYEPLDKEV</sequence>
<feature type="region of interest" description="Disordered" evidence="5">
    <location>
        <begin position="1"/>
        <end position="84"/>
    </location>
</feature>
<evidence type="ECO:0000256" key="3">
    <source>
        <dbReference type="RuleBase" id="RU003456"/>
    </source>
</evidence>
<dbReference type="SUPFAM" id="SSF143243">
    <property type="entry name" value="Nqo5-like"/>
    <property type="match status" value="1"/>
</dbReference>
<dbReference type="PROSITE" id="PS00542">
    <property type="entry name" value="COMPLEX1_30K"/>
    <property type="match status" value="1"/>
</dbReference>
<dbReference type="NCBIfam" id="TIGR01961">
    <property type="entry name" value="NuoC_fam"/>
    <property type="match status" value="1"/>
</dbReference>
<keyword evidence="3" id="KW-0520">NAD</keyword>
<organism evidence="7 8">
    <name type="scientific">Laceyella sediminis</name>
    <dbReference type="NCBI Taxonomy" id="573074"/>
    <lineage>
        <taxon>Bacteria</taxon>
        <taxon>Bacillati</taxon>
        <taxon>Bacillota</taxon>
        <taxon>Bacilli</taxon>
        <taxon>Bacillales</taxon>
        <taxon>Thermoactinomycetaceae</taxon>
        <taxon>Laceyella</taxon>
    </lineage>
</organism>
<feature type="compositionally biased region" description="Basic and acidic residues" evidence="5">
    <location>
        <begin position="1"/>
        <end position="12"/>
    </location>
</feature>
<feature type="compositionally biased region" description="Basic and acidic residues" evidence="5">
    <location>
        <begin position="70"/>
        <end position="79"/>
    </location>
</feature>
<dbReference type="InterPro" id="IPR020396">
    <property type="entry name" value="NADH_UbQ_OxRdtase_CS"/>
</dbReference>
<comment type="catalytic activity">
    <reaction evidence="4">
        <text>a quinone + NADH + 5 H(+)(in) = a quinol + NAD(+) + 4 H(+)(out)</text>
        <dbReference type="Rhea" id="RHEA:57888"/>
        <dbReference type="ChEBI" id="CHEBI:15378"/>
        <dbReference type="ChEBI" id="CHEBI:24646"/>
        <dbReference type="ChEBI" id="CHEBI:57540"/>
        <dbReference type="ChEBI" id="CHEBI:57945"/>
        <dbReference type="ChEBI" id="CHEBI:132124"/>
    </reaction>
</comment>
<evidence type="ECO:0000256" key="4">
    <source>
        <dbReference type="RuleBase" id="RU003582"/>
    </source>
</evidence>
<evidence type="ECO:0000256" key="1">
    <source>
        <dbReference type="ARBA" id="ARBA00007569"/>
    </source>
</evidence>
<dbReference type="PANTHER" id="PTHR10884:SF14">
    <property type="entry name" value="NADH DEHYDROGENASE [UBIQUINONE] IRON-SULFUR PROTEIN 3, MITOCHONDRIAL"/>
    <property type="match status" value="1"/>
</dbReference>
<dbReference type="InterPro" id="IPR037232">
    <property type="entry name" value="NADH_quin_OxRdtase_su_C/D-like"/>
</dbReference>
<feature type="domain" description="NADH:ubiquinone oxidoreductase 30kDa subunit" evidence="6">
    <location>
        <begin position="119"/>
        <end position="234"/>
    </location>
</feature>
<dbReference type="PANTHER" id="PTHR10884">
    <property type="entry name" value="NADH DEHYDROGENASE UBIQUINONE IRON-SULFUR PROTEIN 3"/>
    <property type="match status" value="1"/>
</dbReference>
<dbReference type="Proteomes" id="UP000238836">
    <property type="component" value="Unassembled WGS sequence"/>
</dbReference>
<comment type="function">
    <text evidence="4">NDH-1 shuttles electrons from NADH, via FMN and iron-sulfur (Fe-S) centers, to quinones in the respiratory chain.</text>
</comment>
<comment type="similarity">
    <text evidence="1 3">Belongs to the complex I 30 kDa subunit family.</text>
</comment>
<dbReference type="EMBL" id="PVTZ01000002">
    <property type="protein sequence ID" value="PRZ16503.1"/>
    <property type="molecule type" value="Genomic_DNA"/>
</dbReference>
<reference evidence="7 8" key="1">
    <citation type="submission" date="2018-03" db="EMBL/GenBank/DDBJ databases">
        <title>Genomic Encyclopedia of Archaeal and Bacterial Type Strains, Phase II (KMG-II): from individual species to whole genera.</title>
        <authorList>
            <person name="Goeker M."/>
        </authorList>
    </citation>
    <scope>NUCLEOTIDE SEQUENCE [LARGE SCALE GENOMIC DNA]</scope>
    <source>
        <strain evidence="7 8">RHA1</strain>
    </source>
</reference>
<feature type="compositionally biased region" description="Low complexity" evidence="5">
    <location>
        <begin position="54"/>
        <end position="69"/>
    </location>
</feature>
<dbReference type="InterPro" id="IPR001268">
    <property type="entry name" value="NADH_UbQ_OxRdtase_30kDa_su"/>
</dbReference>
<proteinExistence type="inferred from homology"/>
<evidence type="ECO:0000313" key="8">
    <source>
        <dbReference type="Proteomes" id="UP000238836"/>
    </source>
</evidence>
<evidence type="ECO:0000256" key="2">
    <source>
        <dbReference type="ARBA" id="ARBA00022448"/>
    </source>
</evidence>
<gene>
    <name evidence="7" type="ORF">CLV36_102213</name>
</gene>
<dbReference type="EC" id="7.1.1.-" evidence="4"/>
<dbReference type="RefSeq" id="WP_106341796.1">
    <property type="nucleotide sequence ID" value="NZ_PVTZ01000002.1"/>
</dbReference>
<protein>
    <recommendedName>
        <fullName evidence="4">NADH-quinone oxidoreductase</fullName>
        <ecNumber evidence="4">7.1.1.-</ecNumber>
    </recommendedName>
</protein>
<dbReference type="Pfam" id="PF00329">
    <property type="entry name" value="Complex1_30kDa"/>
    <property type="match status" value="1"/>
</dbReference>
<accession>A0ABX5ES06</accession>
<name>A0ABX5ES06_9BACL</name>
<keyword evidence="2 3" id="KW-0813">Transport</keyword>
<evidence type="ECO:0000259" key="6">
    <source>
        <dbReference type="Pfam" id="PF00329"/>
    </source>
</evidence>
<evidence type="ECO:0000256" key="5">
    <source>
        <dbReference type="SAM" id="MobiDB-lite"/>
    </source>
</evidence>
<dbReference type="InterPro" id="IPR010218">
    <property type="entry name" value="NADH_DH_suC"/>
</dbReference>
<keyword evidence="3" id="KW-1278">Translocase</keyword>
<comment type="caution">
    <text evidence="7">The sequence shown here is derived from an EMBL/GenBank/DDBJ whole genome shotgun (WGS) entry which is preliminary data.</text>
</comment>
<evidence type="ECO:0000313" key="7">
    <source>
        <dbReference type="EMBL" id="PRZ16503.1"/>
    </source>
</evidence>
<dbReference type="Gene3D" id="3.30.460.80">
    <property type="entry name" value="NADH:ubiquinone oxidoreductase, 30kDa subunit"/>
    <property type="match status" value="1"/>
</dbReference>
<keyword evidence="4" id="KW-0874">Quinone</keyword>